<feature type="domain" description="GST N-terminal" evidence="1">
    <location>
        <begin position="8"/>
        <end position="85"/>
    </location>
</feature>
<dbReference type="GO" id="GO:0016740">
    <property type="term" value="F:transferase activity"/>
    <property type="evidence" value="ECO:0007669"/>
    <property type="project" value="UniProtKB-KW"/>
</dbReference>
<dbReference type="InterPro" id="IPR054416">
    <property type="entry name" value="GST_UstS-like_C"/>
</dbReference>
<dbReference type="Pfam" id="PF13417">
    <property type="entry name" value="GST_N_3"/>
    <property type="match status" value="1"/>
</dbReference>
<evidence type="ECO:0000313" key="4">
    <source>
        <dbReference type="Proteomes" id="UP000199046"/>
    </source>
</evidence>
<protein>
    <submittedName>
        <fullName evidence="3">Glutathione S-transferase</fullName>
    </submittedName>
</protein>
<dbReference type="Gene3D" id="1.20.1050.10">
    <property type="match status" value="1"/>
</dbReference>
<keyword evidence="3" id="KW-0808">Transferase</keyword>
<feature type="domain" description="GST C-terminal" evidence="2">
    <location>
        <begin position="89"/>
        <end position="231"/>
    </location>
</feature>
<dbReference type="SFLD" id="SFLDG00358">
    <property type="entry name" value="Main_(cytGST)"/>
    <property type="match status" value="1"/>
</dbReference>
<dbReference type="AlphaFoldDB" id="A0A1I1KXL4"/>
<dbReference type="STRING" id="402385.SAMN05421848_2244"/>
<dbReference type="SUPFAM" id="SSF47616">
    <property type="entry name" value="GST C-terminal domain-like"/>
    <property type="match status" value="1"/>
</dbReference>
<dbReference type="PROSITE" id="PS50404">
    <property type="entry name" value="GST_NTER"/>
    <property type="match status" value="1"/>
</dbReference>
<organism evidence="3 4">
    <name type="scientific">Kushneria avicenniae</name>
    <dbReference type="NCBI Taxonomy" id="402385"/>
    <lineage>
        <taxon>Bacteria</taxon>
        <taxon>Pseudomonadati</taxon>
        <taxon>Pseudomonadota</taxon>
        <taxon>Gammaproteobacteria</taxon>
        <taxon>Oceanospirillales</taxon>
        <taxon>Halomonadaceae</taxon>
        <taxon>Kushneria</taxon>
    </lineage>
</organism>
<dbReference type="SUPFAM" id="SSF52833">
    <property type="entry name" value="Thioredoxin-like"/>
    <property type="match status" value="1"/>
</dbReference>
<reference evidence="4" key="1">
    <citation type="submission" date="2016-10" db="EMBL/GenBank/DDBJ databases">
        <authorList>
            <person name="Varghese N."/>
            <person name="Submissions S."/>
        </authorList>
    </citation>
    <scope>NUCLEOTIDE SEQUENCE [LARGE SCALE GENOMIC DNA]</scope>
    <source>
        <strain evidence="4">DSM 23439</strain>
    </source>
</reference>
<evidence type="ECO:0000313" key="3">
    <source>
        <dbReference type="EMBL" id="SFC65549.1"/>
    </source>
</evidence>
<proteinExistence type="predicted"/>
<dbReference type="SFLD" id="SFLDS00019">
    <property type="entry name" value="Glutathione_Transferase_(cytos"/>
    <property type="match status" value="1"/>
</dbReference>
<dbReference type="Pfam" id="PF22041">
    <property type="entry name" value="GST_C_7"/>
    <property type="match status" value="1"/>
</dbReference>
<dbReference type="InterPro" id="IPR036249">
    <property type="entry name" value="Thioredoxin-like_sf"/>
</dbReference>
<dbReference type="InterPro" id="IPR040079">
    <property type="entry name" value="Glutathione_S-Trfase"/>
</dbReference>
<dbReference type="PANTHER" id="PTHR44051:SF8">
    <property type="entry name" value="GLUTATHIONE S-TRANSFERASE GSTA"/>
    <property type="match status" value="1"/>
</dbReference>
<dbReference type="InterPro" id="IPR010987">
    <property type="entry name" value="Glutathione-S-Trfase_C-like"/>
</dbReference>
<evidence type="ECO:0000259" key="2">
    <source>
        <dbReference type="PROSITE" id="PS50405"/>
    </source>
</evidence>
<dbReference type="RefSeq" id="WP_090133961.1">
    <property type="nucleotide sequence ID" value="NZ_FOLY01000004.1"/>
</dbReference>
<sequence>MARIMYDLCGEDTALRFSPFCWRAALAMRHKGLTLETRPWHFSDKQDIAFSNQEKVPVIVDEDDEVVTDSFDIMTWLDQKYPGPALFGDDMARSRARFIKHWAETTLAPALMKIAILDVFSIIDPKDQPYFRESREARFGMTLEAFQNTEQGLEMLDKALPPLRAQLEGSDFIDGDHPGGADYLVFGMFMLAYVVREQPLLKAEDPVAQWHERMLDLFGAMARNAPRVGTR</sequence>
<name>A0A1I1KXL4_9GAMM</name>
<dbReference type="InterPro" id="IPR004045">
    <property type="entry name" value="Glutathione_S-Trfase_N"/>
</dbReference>
<keyword evidence="4" id="KW-1185">Reference proteome</keyword>
<dbReference type="EMBL" id="FOLY01000004">
    <property type="protein sequence ID" value="SFC65549.1"/>
    <property type="molecule type" value="Genomic_DNA"/>
</dbReference>
<dbReference type="Proteomes" id="UP000199046">
    <property type="component" value="Unassembled WGS sequence"/>
</dbReference>
<dbReference type="PANTHER" id="PTHR44051">
    <property type="entry name" value="GLUTATHIONE S-TRANSFERASE-RELATED"/>
    <property type="match status" value="1"/>
</dbReference>
<dbReference type="InterPro" id="IPR036282">
    <property type="entry name" value="Glutathione-S-Trfase_C_sf"/>
</dbReference>
<accession>A0A1I1KXL4</accession>
<dbReference type="Gene3D" id="3.40.30.10">
    <property type="entry name" value="Glutaredoxin"/>
    <property type="match status" value="1"/>
</dbReference>
<dbReference type="PROSITE" id="PS50405">
    <property type="entry name" value="GST_CTER"/>
    <property type="match status" value="1"/>
</dbReference>
<dbReference type="OrthoDB" id="9782992at2"/>
<evidence type="ECO:0000259" key="1">
    <source>
        <dbReference type="PROSITE" id="PS50404"/>
    </source>
</evidence>
<gene>
    <name evidence="3" type="ORF">SAMN05421848_2244</name>
</gene>